<dbReference type="SUPFAM" id="SSF48371">
    <property type="entry name" value="ARM repeat"/>
    <property type="match status" value="1"/>
</dbReference>
<dbReference type="EMBL" id="CP037423">
    <property type="protein sequence ID" value="QDV43551.1"/>
    <property type="molecule type" value="Genomic_DNA"/>
</dbReference>
<evidence type="ECO:0008006" key="4">
    <source>
        <dbReference type="Google" id="ProtNLM"/>
    </source>
</evidence>
<feature type="compositionally biased region" description="Basic and acidic residues" evidence="1">
    <location>
        <begin position="242"/>
        <end position="257"/>
    </location>
</feature>
<dbReference type="Pfam" id="PF13646">
    <property type="entry name" value="HEAT_2"/>
    <property type="match status" value="1"/>
</dbReference>
<accession>A0A518HRW8</accession>
<dbReference type="InterPro" id="IPR011989">
    <property type="entry name" value="ARM-like"/>
</dbReference>
<dbReference type="KEGG" id="snep:Enr13x_34080"/>
<evidence type="ECO:0000256" key="1">
    <source>
        <dbReference type="SAM" id="MobiDB-lite"/>
    </source>
</evidence>
<protein>
    <recommendedName>
        <fullName evidence="4">HEAT repeat protein</fullName>
    </recommendedName>
</protein>
<proteinExistence type="predicted"/>
<dbReference type="InterPro" id="IPR016024">
    <property type="entry name" value="ARM-type_fold"/>
</dbReference>
<reference evidence="2 3" key="1">
    <citation type="submission" date="2019-03" db="EMBL/GenBank/DDBJ databases">
        <title>Deep-cultivation of Planctomycetes and their phenomic and genomic characterization uncovers novel biology.</title>
        <authorList>
            <person name="Wiegand S."/>
            <person name="Jogler M."/>
            <person name="Boedeker C."/>
            <person name="Pinto D."/>
            <person name="Vollmers J."/>
            <person name="Rivas-Marin E."/>
            <person name="Kohn T."/>
            <person name="Peeters S.H."/>
            <person name="Heuer A."/>
            <person name="Rast P."/>
            <person name="Oberbeckmann S."/>
            <person name="Bunk B."/>
            <person name="Jeske O."/>
            <person name="Meyerdierks A."/>
            <person name="Storesund J.E."/>
            <person name="Kallscheuer N."/>
            <person name="Luecker S."/>
            <person name="Lage O.M."/>
            <person name="Pohl T."/>
            <person name="Merkel B.J."/>
            <person name="Hornburger P."/>
            <person name="Mueller R.-W."/>
            <person name="Bruemmer F."/>
            <person name="Labrenz M."/>
            <person name="Spormann A.M."/>
            <person name="Op den Camp H."/>
            <person name="Overmann J."/>
            <person name="Amann R."/>
            <person name="Jetten M.S.M."/>
            <person name="Mascher T."/>
            <person name="Medema M.H."/>
            <person name="Devos D.P."/>
            <person name="Kaster A.-K."/>
            <person name="Ovreas L."/>
            <person name="Rohde M."/>
            <person name="Galperin M.Y."/>
            <person name="Jogler C."/>
        </authorList>
    </citation>
    <scope>NUCLEOTIDE SEQUENCE [LARGE SCALE GENOMIC DNA]</scope>
    <source>
        <strain evidence="2 3">Enr13</strain>
    </source>
</reference>
<dbReference type="AlphaFoldDB" id="A0A518HRW8"/>
<organism evidence="2 3">
    <name type="scientific">Stieleria neptunia</name>
    <dbReference type="NCBI Taxonomy" id="2527979"/>
    <lineage>
        <taxon>Bacteria</taxon>
        <taxon>Pseudomonadati</taxon>
        <taxon>Planctomycetota</taxon>
        <taxon>Planctomycetia</taxon>
        <taxon>Pirellulales</taxon>
        <taxon>Pirellulaceae</taxon>
        <taxon>Stieleria</taxon>
    </lineage>
</organism>
<name>A0A518HRW8_9BACT</name>
<dbReference type="Gene3D" id="1.25.10.10">
    <property type="entry name" value="Leucine-rich Repeat Variant"/>
    <property type="match status" value="1"/>
</dbReference>
<feature type="region of interest" description="Disordered" evidence="1">
    <location>
        <begin position="230"/>
        <end position="257"/>
    </location>
</feature>
<evidence type="ECO:0000313" key="3">
    <source>
        <dbReference type="Proteomes" id="UP000319004"/>
    </source>
</evidence>
<sequence>MPHQPIIEPDMTHLRRLRPFSCGAIAAVLCVLACGCHDGPLYGLKRVNPYFTMREWKRDRELGVTDHQRRQELQTLASQIGDMNTREQAKWATHLDRIIENDPSPEMRRLSILAASNLKTPGAIELIERGLDDESLKVQMEACRSLGKRREPEAAQLLASTLGTTPEADVKNSAIAALGKHKGNIPVESLRLALEDRDPATIHLAMQSLKGVIGKDYGSDPQQWIAAIDAQRAPAGPTADADDVRVADGEGDEKTIR</sequence>
<gene>
    <name evidence="2" type="ORF">Enr13x_34080</name>
</gene>
<dbReference type="Proteomes" id="UP000319004">
    <property type="component" value="Chromosome"/>
</dbReference>
<evidence type="ECO:0000313" key="2">
    <source>
        <dbReference type="EMBL" id="QDV43551.1"/>
    </source>
</evidence>
<keyword evidence="3" id="KW-1185">Reference proteome</keyword>